<evidence type="ECO:0000313" key="3">
    <source>
        <dbReference type="Proteomes" id="UP000002320"/>
    </source>
</evidence>
<dbReference type="VEuPathDB" id="VectorBase:CPIJ012953"/>
<dbReference type="EnsemblMetazoa" id="CPIJ012953-RA">
    <property type="protein sequence ID" value="CPIJ012953-PA"/>
    <property type="gene ID" value="CPIJ012953"/>
</dbReference>
<organism>
    <name type="scientific">Culex quinquefasciatus</name>
    <name type="common">Southern house mosquito</name>
    <name type="synonym">Culex pungens</name>
    <dbReference type="NCBI Taxonomy" id="7176"/>
    <lineage>
        <taxon>Eukaryota</taxon>
        <taxon>Metazoa</taxon>
        <taxon>Ecdysozoa</taxon>
        <taxon>Arthropoda</taxon>
        <taxon>Hexapoda</taxon>
        <taxon>Insecta</taxon>
        <taxon>Pterygota</taxon>
        <taxon>Neoptera</taxon>
        <taxon>Endopterygota</taxon>
        <taxon>Diptera</taxon>
        <taxon>Nematocera</taxon>
        <taxon>Culicoidea</taxon>
        <taxon>Culicidae</taxon>
        <taxon>Culicinae</taxon>
        <taxon>Culicini</taxon>
        <taxon>Culex</taxon>
        <taxon>Culex</taxon>
    </lineage>
</organism>
<accession>B0X047</accession>
<protein>
    <submittedName>
        <fullName evidence="1 2">Uncharacterized protein</fullName>
    </submittedName>
</protein>
<gene>
    <name evidence="2" type="primary">6045709</name>
    <name evidence="1" type="ORF">CpipJ_CPIJ012953</name>
</gene>
<reference evidence="1" key="1">
    <citation type="submission" date="2007-03" db="EMBL/GenBank/DDBJ databases">
        <title>Annotation of Culex pipiens quinquefasciatus.</title>
        <authorList>
            <consortium name="The Broad Institute Genome Sequencing Platform"/>
            <person name="Atkinson P.W."/>
            <person name="Hemingway J."/>
            <person name="Christensen B.M."/>
            <person name="Higgs S."/>
            <person name="Kodira C."/>
            <person name="Hannick L."/>
            <person name="Megy K."/>
            <person name="O'Leary S."/>
            <person name="Pearson M."/>
            <person name="Haas B.J."/>
            <person name="Mauceli E."/>
            <person name="Wortman J.R."/>
            <person name="Lee N.H."/>
            <person name="Guigo R."/>
            <person name="Stanke M."/>
            <person name="Alvarado L."/>
            <person name="Amedeo P."/>
            <person name="Antoine C.H."/>
            <person name="Arensburger P."/>
            <person name="Bidwell S.L."/>
            <person name="Crawford M."/>
            <person name="Camaro F."/>
            <person name="Devon K."/>
            <person name="Engels R."/>
            <person name="Hammond M."/>
            <person name="Howarth C."/>
            <person name="Koehrsen M."/>
            <person name="Lawson D."/>
            <person name="Montgomery P."/>
            <person name="Nene V."/>
            <person name="Nusbaum C."/>
            <person name="Puiu D."/>
            <person name="Romero-Severson J."/>
            <person name="Severson D.W."/>
            <person name="Shumway M."/>
            <person name="Sisk P."/>
            <person name="Stolte C."/>
            <person name="Zeng Q."/>
            <person name="Eisenstadt E."/>
            <person name="Fraser-Liggett C."/>
            <person name="Strausberg R."/>
            <person name="Galagan J."/>
            <person name="Birren B."/>
            <person name="Collins F.H."/>
        </authorList>
    </citation>
    <scope>NUCLEOTIDE SEQUENCE [LARGE SCALE GENOMIC DNA]</scope>
    <source>
        <strain evidence="1">JHB</strain>
    </source>
</reference>
<dbReference type="EMBL" id="DS232228">
    <property type="protein sequence ID" value="EDS37922.1"/>
    <property type="molecule type" value="Genomic_DNA"/>
</dbReference>
<name>B0X047_CULQU</name>
<dbReference type="AlphaFoldDB" id="B0X047"/>
<keyword evidence="3" id="KW-1185">Reference proteome</keyword>
<dbReference type="HOGENOM" id="CLU_1898277_0_0_1"/>
<reference evidence="2" key="2">
    <citation type="submission" date="2020-05" db="UniProtKB">
        <authorList>
            <consortium name="EnsemblMetazoa"/>
        </authorList>
    </citation>
    <scope>IDENTIFICATION</scope>
    <source>
        <strain evidence="2">JHB</strain>
    </source>
</reference>
<dbReference type="KEGG" id="cqu:CpipJ_CPIJ012953"/>
<proteinExistence type="predicted"/>
<evidence type="ECO:0000313" key="2">
    <source>
        <dbReference type="EnsemblMetazoa" id="CPIJ012953-PA"/>
    </source>
</evidence>
<evidence type="ECO:0000313" key="1">
    <source>
        <dbReference type="EMBL" id="EDS37922.1"/>
    </source>
</evidence>
<dbReference type="Proteomes" id="UP000002320">
    <property type="component" value="Unassembled WGS sequence"/>
</dbReference>
<dbReference type="InParanoid" id="B0X047"/>
<sequence length="134" mass="15132">MQSFAGRHNCLGFNNCLNFQRRQLFGIFRLFLIQPAVLETGPFPSKDKIKCKISVLLVHHVEMKSEEHHHGQKGGDIHTVHGGSRRNEVAHLVKRVNSAPEVLPGGLHLLCSGRNAVKVNLRERLFTFSSPFWA</sequence>